<dbReference type="GO" id="GO:0009507">
    <property type="term" value="C:chloroplast"/>
    <property type="evidence" value="ECO:0007669"/>
    <property type="project" value="TreeGrafter"/>
</dbReference>
<dbReference type="InterPro" id="IPR001891">
    <property type="entry name" value="Malic_OxRdtase"/>
</dbReference>
<dbReference type="Proteomes" id="UP001237642">
    <property type="component" value="Unassembled WGS sequence"/>
</dbReference>
<dbReference type="PANTHER" id="PTHR23406:SF64">
    <property type="entry name" value="NADP-DEPENDENT MALIC ENZYME 3"/>
    <property type="match status" value="1"/>
</dbReference>
<keyword evidence="4" id="KW-1185">Reference proteome</keyword>
<comment type="cofactor">
    <cofactor evidence="1">
        <name>Mg(2+)</name>
        <dbReference type="ChEBI" id="CHEBI:18420"/>
    </cofactor>
</comment>
<dbReference type="SUPFAM" id="SSF53223">
    <property type="entry name" value="Aminoacid dehydrogenase-like, N-terminal domain"/>
    <property type="match status" value="1"/>
</dbReference>
<dbReference type="InterPro" id="IPR046346">
    <property type="entry name" value="Aminoacid_DH-like_N_sf"/>
</dbReference>
<dbReference type="GO" id="GO:0006108">
    <property type="term" value="P:malate metabolic process"/>
    <property type="evidence" value="ECO:0007669"/>
    <property type="project" value="TreeGrafter"/>
</dbReference>
<name>A0AAD8MTG3_9APIA</name>
<dbReference type="InterPro" id="IPR037062">
    <property type="entry name" value="Malic_N_dom_sf"/>
</dbReference>
<dbReference type="PANTHER" id="PTHR23406">
    <property type="entry name" value="MALIC ENZYME-RELATED"/>
    <property type="match status" value="1"/>
</dbReference>
<comment type="caution">
    <text evidence="3">The sequence shown here is derived from an EMBL/GenBank/DDBJ whole genome shotgun (WGS) entry which is preliminary data.</text>
</comment>
<evidence type="ECO:0000313" key="3">
    <source>
        <dbReference type="EMBL" id="KAK1388755.1"/>
    </source>
</evidence>
<accession>A0AAD8MTG3</accession>
<evidence type="ECO:0000259" key="2">
    <source>
        <dbReference type="SMART" id="SM01274"/>
    </source>
</evidence>
<dbReference type="Pfam" id="PF00390">
    <property type="entry name" value="malic"/>
    <property type="match status" value="1"/>
</dbReference>
<evidence type="ECO:0000313" key="4">
    <source>
        <dbReference type="Proteomes" id="UP001237642"/>
    </source>
</evidence>
<dbReference type="EMBL" id="JAUIZM010000004">
    <property type="protein sequence ID" value="KAK1388755.1"/>
    <property type="molecule type" value="Genomic_DNA"/>
</dbReference>
<dbReference type="GO" id="GO:0004473">
    <property type="term" value="F:malate dehydrogenase (decarboxylating) (NADP+) activity"/>
    <property type="evidence" value="ECO:0007669"/>
    <property type="project" value="TreeGrafter"/>
</dbReference>
<feature type="domain" description="Malic enzyme N-terminal" evidence="2">
    <location>
        <begin position="214"/>
        <end position="325"/>
    </location>
</feature>
<organism evidence="3 4">
    <name type="scientific">Heracleum sosnowskyi</name>
    <dbReference type="NCBI Taxonomy" id="360622"/>
    <lineage>
        <taxon>Eukaryota</taxon>
        <taxon>Viridiplantae</taxon>
        <taxon>Streptophyta</taxon>
        <taxon>Embryophyta</taxon>
        <taxon>Tracheophyta</taxon>
        <taxon>Spermatophyta</taxon>
        <taxon>Magnoliopsida</taxon>
        <taxon>eudicotyledons</taxon>
        <taxon>Gunneridae</taxon>
        <taxon>Pentapetalae</taxon>
        <taxon>asterids</taxon>
        <taxon>campanulids</taxon>
        <taxon>Apiales</taxon>
        <taxon>Apiaceae</taxon>
        <taxon>Apioideae</taxon>
        <taxon>apioid superclade</taxon>
        <taxon>Tordylieae</taxon>
        <taxon>Tordyliinae</taxon>
        <taxon>Heracleum</taxon>
    </lineage>
</organism>
<reference evidence="3" key="1">
    <citation type="submission" date="2023-02" db="EMBL/GenBank/DDBJ databases">
        <title>Genome of toxic invasive species Heracleum sosnowskyi carries increased number of genes despite the absence of recent whole-genome duplications.</title>
        <authorList>
            <person name="Schelkunov M."/>
            <person name="Shtratnikova V."/>
            <person name="Makarenko M."/>
            <person name="Klepikova A."/>
            <person name="Omelchenko D."/>
            <person name="Novikova G."/>
            <person name="Obukhova E."/>
            <person name="Bogdanov V."/>
            <person name="Penin A."/>
            <person name="Logacheva M."/>
        </authorList>
    </citation>
    <scope>NUCLEOTIDE SEQUENCE</scope>
    <source>
        <strain evidence="3">Hsosn_3</strain>
        <tissue evidence="3">Leaf</tissue>
    </source>
</reference>
<dbReference type="SUPFAM" id="SSF48371">
    <property type="entry name" value="ARM repeat"/>
    <property type="match status" value="1"/>
</dbReference>
<gene>
    <name evidence="3" type="ORF">POM88_016933</name>
</gene>
<dbReference type="SMART" id="SM01274">
    <property type="entry name" value="malic"/>
    <property type="match status" value="1"/>
</dbReference>
<evidence type="ECO:0000256" key="1">
    <source>
        <dbReference type="ARBA" id="ARBA00001946"/>
    </source>
</evidence>
<dbReference type="InterPro" id="IPR016024">
    <property type="entry name" value="ARM-type_fold"/>
</dbReference>
<proteinExistence type="predicted"/>
<dbReference type="Gene3D" id="3.40.50.10380">
    <property type="entry name" value="Malic enzyme, N-terminal domain"/>
    <property type="match status" value="1"/>
</dbReference>
<dbReference type="PRINTS" id="PR00072">
    <property type="entry name" value="MALOXRDTASE"/>
</dbReference>
<reference evidence="3" key="2">
    <citation type="submission" date="2023-05" db="EMBL/GenBank/DDBJ databases">
        <authorList>
            <person name="Schelkunov M.I."/>
        </authorList>
    </citation>
    <scope>NUCLEOTIDE SEQUENCE</scope>
    <source>
        <strain evidence="3">Hsosn_3</strain>
        <tissue evidence="3">Leaf</tissue>
    </source>
</reference>
<protein>
    <recommendedName>
        <fullName evidence="2">Malic enzyme N-terminal domain-containing protein</fullName>
    </recommendedName>
</protein>
<sequence length="388" mass="43404">MAKHSVRGGYVQYFSTLVINMHDKQKSIAGLVPAIEKARLYRGKGGEIMRSAVSRFIECVSLSNISLPEKIKHSLLDTLNENMRHPNSQIQNVAVEAFKHFVLAYLVEEKPEDRDAEARVNAVKGLVSACETLCATKECSQLLPEEDIVSLYHMIMNEVMQSLLEALEDYSVDNRGDVSRHSSAGLCISRLLFKDFGTWSSVDLSFDFSLSTVTGRNATAYKAILLHCCLFFIIRMIVATNANIMTLGRILEVLKNWPVKAIQVIVVTDGERILGLGDLGCQGMGIHVGKLSLYTALGGVRPSACLPITIDAKKVNWRGVCRDARGIHVSRTMRRKSSYNLKILQTTMLLNSWQDIVQLILCLMMIFRVQHLSSRRGGHWYSGTHFLN</sequence>
<dbReference type="InterPro" id="IPR012301">
    <property type="entry name" value="Malic_N_dom"/>
</dbReference>
<dbReference type="AlphaFoldDB" id="A0AAD8MTG3"/>